<keyword evidence="2" id="KW-1185">Reference proteome</keyword>
<keyword evidence="1" id="KW-0808">Transferase</keyword>
<dbReference type="SUPFAM" id="SSF52540">
    <property type="entry name" value="P-loop containing nucleoside triphosphate hydrolases"/>
    <property type="match status" value="1"/>
</dbReference>
<name>A0A7W3P9D6_9ACTN</name>
<protein>
    <submittedName>
        <fullName evidence="1">Uridine kinase</fullName>
        <ecNumber evidence="1">2.7.1.48</ecNumber>
    </submittedName>
</protein>
<evidence type="ECO:0000313" key="2">
    <source>
        <dbReference type="Proteomes" id="UP000580910"/>
    </source>
</evidence>
<dbReference type="InterPro" id="IPR027417">
    <property type="entry name" value="P-loop_NTPase"/>
</dbReference>
<comment type="caution">
    <text evidence="1">The sequence shown here is derived from an EMBL/GenBank/DDBJ whole genome shotgun (WGS) entry which is preliminary data.</text>
</comment>
<dbReference type="RefSeq" id="WP_220481296.1">
    <property type="nucleotide sequence ID" value="NZ_JACGXA010000001.1"/>
</dbReference>
<dbReference type="Proteomes" id="UP000580910">
    <property type="component" value="Unassembled WGS sequence"/>
</dbReference>
<proteinExistence type="predicted"/>
<dbReference type="GO" id="GO:0004849">
    <property type="term" value="F:uridine kinase activity"/>
    <property type="evidence" value="ECO:0007669"/>
    <property type="project" value="UniProtKB-EC"/>
</dbReference>
<gene>
    <name evidence="1" type="ORF">FB382_001613</name>
</gene>
<sequence>MSTHLESPHALASLTRSLHTVGRPPVVGISGFGGAGKSTLAAELQTLLEGSVVVSSDDYLLERPPTSRSDDWSVVDRERLAREVLDGEQEAVVLVEGIGLFVPGLLERFDLTIWVDVDLDRATEQGIWRDTHVWNNPQEDLWHGVWKPNDADFFARYRPDLAADLLYRRPA</sequence>
<dbReference type="EC" id="2.7.1.48" evidence="1"/>
<evidence type="ECO:0000313" key="1">
    <source>
        <dbReference type="EMBL" id="MBA8803322.1"/>
    </source>
</evidence>
<dbReference type="AlphaFoldDB" id="A0A7W3P9D6"/>
<dbReference type="Gene3D" id="3.40.50.300">
    <property type="entry name" value="P-loop containing nucleotide triphosphate hydrolases"/>
    <property type="match status" value="2"/>
</dbReference>
<reference evidence="1 2" key="1">
    <citation type="submission" date="2020-07" db="EMBL/GenBank/DDBJ databases">
        <title>Sequencing the genomes of 1000 actinobacteria strains.</title>
        <authorList>
            <person name="Klenk H.-P."/>
        </authorList>
    </citation>
    <scope>NUCLEOTIDE SEQUENCE [LARGE SCALE GENOMIC DNA]</scope>
    <source>
        <strain evidence="1 2">DSM 21349</strain>
    </source>
</reference>
<organism evidence="1 2">
    <name type="scientific">Nocardioides ginsengisegetis</name>
    <dbReference type="NCBI Taxonomy" id="661491"/>
    <lineage>
        <taxon>Bacteria</taxon>
        <taxon>Bacillati</taxon>
        <taxon>Actinomycetota</taxon>
        <taxon>Actinomycetes</taxon>
        <taxon>Propionibacteriales</taxon>
        <taxon>Nocardioidaceae</taxon>
        <taxon>Nocardioides</taxon>
    </lineage>
</organism>
<accession>A0A7W3P9D6</accession>
<keyword evidence="1" id="KW-0418">Kinase</keyword>
<dbReference type="EMBL" id="JACGXA010000001">
    <property type="protein sequence ID" value="MBA8803322.1"/>
    <property type="molecule type" value="Genomic_DNA"/>
</dbReference>